<evidence type="ECO:0000256" key="6">
    <source>
        <dbReference type="ARBA" id="ARBA00023288"/>
    </source>
</evidence>
<dbReference type="CDD" id="cd06354">
    <property type="entry name" value="PBP1_PrnA-like"/>
    <property type="match status" value="1"/>
</dbReference>
<comment type="similarity">
    <text evidence="2">Belongs to the BMP lipoprotein family.</text>
</comment>
<reference evidence="8 9" key="1">
    <citation type="submission" date="2009-04" db="EMBL/GenBank/DDBJ databases">
        <authorList>
            <person name="Qin X."/>
            <person name="Bachman B."/>
            <person name="Battles P."/>
            <person name="Bell A."/>
            <person name="Bess C."/>
            <person name="Bickham C."/>
            <person name="Chaboub L."/>
            <person name="Chen D."/>
            <person name="Coyle M."/>
            <person name="Deiros D.R."/>
            <person name="Dinh H."/>
            <person name="Forbes L."/>
            <person name="Fowler G."/>
            <person name="Francisco L."/>
            <person name="Fu Q."/>
            <person name="Gubbala S."/>
            <person name="Hale W."/>
            <person name="Han Y."/>
            <person name="Hemphill L."/>
            <person name="Highlander S.K."/>
            <person name="Hirani K."/>
            <person name="Hogues M."/>
            <person name="Jackson L."/>
            <person name="Jakkamsetti A."/>
            <person name="Javaid M."/>
            <person name="Jiang H."/>
            <person name="Korchina V."/>
            <person name="Kovar C."/>
            <person name="Lara F."/>
            <person name="Lee S."/>
            <person name="Mata R."/>
            <person name="Mathew T."/>
            <person name="Moen C."/>
            <person name="Morales K."/>
            <person name="Munidasa M."/>
            <person name="Nazareth L."/>
            <person name="Ngo R."/>
            <person name="Nguyen L."/>
            <person name="Okwuonu G."/>
            <person name="Ongeri F."/>
            <person name="Patil S."/>
            <person name="Petrosino J."/>
            <person name="Pham C."/>
            <person name="Pham P."/>
            <person name="Pu L.-L."/>
            <person name="Puazo M."/>
            <person name="Raj R."/>
            <person name="Reid J."/>
            <person name="Rouhana J."/>
            <person name="Saada N."/>
            <person name="Shang Y."/>
            <person name="Simmons D."/>
            <person name="Thornton R."/>
            <person name="Warren J."/>
            <person name="Weissenberger G."/>
            <person name="Zhang J."/>
            <person name="Zhang L."/>
            <person name="Zhou C."/>
            <person name="Zhu D."/>
            <person name="Muzny D."/>
            <person name="Worley K."/>
            <person name="Gibbs R."/>
        </authorList>
    </citation>
    <scope>NUCLEOTIDE SEQUENCE [LARGE SCALE GENOMIC DNA]</scope>
    <source>
        <strain evidence="8 9">ATCC 19254</strain>
    </source>
</reference>
<accession>C2KKT0</accession>
<dbReference type="GO" id="GO:0005886">
    <property type="term" value="C:plasma membrane"/>
    <property type="evidence" value="ECO:0007669"/>
    <property type="project" value="UniProtKB-SubCell"/>
</dbReference>
<comment type="caution">
    <text evidence="8">The sequence shown here is derived from an EMBL/GenBank/DDBJ whole genome shotgun (WGS) entry which is preliminary data.</text>
</comment>
<proteinExistence type="inferred from homology"/>
<evidence type="ECO:0000259" key="7">
    <source>
        <dbReference type="Pfam" id="PF02608"/>
    </source>
</evidence>
<dbReference type="EMBL" id="ACKV01000069">
    <property type="protein sequence ID" value="EEJ42158.1"/>
    <property type="molecule type" value="Genomic_DNA"/>
</dbReference>
<dbReference type="AlphaFoldDB" id="C2KKT0"/>
<dbReference type="Pfam" id="PF02608">
    <property type="entry name" value="Bmp"/>
    <property type="match status" value="1"/>
</dbReference>
<name>C2KKT0_LEUMC</name>
<evidence type="ECO:0000313" key="8">
    <source>
        <dbReference type="EMBL" id="EEJ42158.1"/>
    </source>
</evidence>
<evidence type="ECO:0000256" key="5">
    <source>
        <dbReference type="ARBA" id="ARBA00023136"/>
    </source>
</evidence>
<evidence type="ECO:0000313" key="9">
    <source>
        <dbReference type="Proteomes" id="UP000004283"/>
    </source>
</evidence>
<dbReference type="InterPro" id="IPR028082">
    <property type="entry name" value="Peripla_BP_I"/>
</dbReference>
<dbReference type="PANTHER" id="PTHR34296:SF2">
    <property type="entry name" value="ABC TRANSPORTER GUANOSINE-BINDING PROTEIN NUPN"/>
    <property type="match status" value="1"/>
</dbReference>
<feature type="domain" description="ABC transporter substrate-binding protein PnrA-like" evidence="7">
    <location>
        <begin position="48"/>
        <end position="365"/>
    </location>
</feature>
<keyword evidence="6" id="KW-0449">Lipoprotein</keyword>
<keyword evidence="3" id="KW-1003">Cell membrane</keyword>
<dbReference type="PANTHER" id="PTHR34296">
    <property type="entry name" value="TRANSCRIPTIONAL ACTIVATOR PROTEIN MED"/>
    <property type="match status" value="1"/>
</dbReference>
<protein>
    <submittedName>
        <fullName evidence="8">Basic membrane protein</fullName>
    </submittedName>
</protein>
<evidence type="ECO:0000256" key="4">
    <source>
        <dbReference type="ARBA" id="ARBA00022729"/>
    </source>
</evidence>
<evidence type="ECO:0000256" key="2">
    <source>
        <dbReference type="ARBA" id="ARBA00008610"/>
    </source>
</evidence>
<dbReference type="InterPro" id="IPR003760">
    <property type="entry name" value="PnrA-like"/>
</dbReference>
<comment type="subcellular location">
    <subcellularLocation>
        <location evidence="1">Cell membrane</location>
        <topology evidence="1">Lipid-anchor</topology>
    </subcellularLocation>
</comment>
<sequence>MGEIIMNRSTKIFTGLAAAAVIAGGIYAATSHNSSSSKNANKSATLGLVLDVGGVDDHSFNQSAWEGAKSYAKENNLKAGQNAAVTYFNTKSQSDLNQNFNLATKSKKYDIVYGIGYSLNQSISKSAKLNPKQKFVLVDDIVKNRKNVASVMFRSEQSSYLAGVAAATKAKENGEKTVGFIGGIHGNIIDAFDAGFEAGVKATDSSLTVQKQYADSFSDSAKGKTIAAAMYASGIRTIFAAAGFVGNGAFAEAKAENTKLDADSKDRLYIIGVDSDQKSDGSYTSKDGKKVTSTMASSITSVGDGVKNIADKYNKDKKFPGGKTIAYGLDDHGVYLTKSELTKSQKAAVKKAEKSIINGKITVPNHPKGSQFNQNF</sequence>
<dbReference type="SUPFAM" id="SSF53822">
    <property type="entry name" value="Periplasmic binding protein-like I"/>
    <property type="match status" value="1"/>
</dbReference>
<keyword evidence="5" id="KW-0472">Membrane</keyword>
<evidence type="ECO:0000256" key="3">
    <source>
        <dbReference type="ARBA" id="ARBA00022475"/>
    </source>
</evidence>
<dbReference type="InterPro" id="IPR050957">
    <property type="entry name" value="BMP_lipoprotein"/>
</dbReference>
<keyword evidence="4" id="KW-0732">Signal</keyword>
<dbReference type="Proteomes" id="UP000004283">
    <property type="component" value="Unassembled WGS sequence"/>
</dbReference>
<evidence type="ECO:0000256" key="1">
    <source>
        <dbReference type="ARBA" id="ARBA00004193"/>
    </source>
</evidence>
<dbReference type="HOGENOM" id="CLU_038813_0_0_9"/>
<dbReference type="Gene3D" id="3.40.50.2300">
    <property type="match status" value="2"/>
</dbReference>
<gene>
    <name evidence="8" type="ORF">HMPREF0555_1246</name>
</gene>
<organism evidence="8 9">
    <name type="scientific">Leuconostoc mesenteroides subsp. cremoris ATCC 19254</name>
    <dbReference type="NCBI Taxonomy" id="586220"/>
    <lineage>
        <taxon>Bacteria</taxon>
        <taxon>Bacillati</taxon>
        <taxon>Bacillota</taxon>
        <taxon>Bacilli</taxon>
        <taxon>Lactobacillales</taxon>
        <taxon>Lactobacillaceae</taxon>
        <taxon>Leuconostoc</taxon>
    </lineage>
</organism>